<comment type="caution">
    <text evidence="1">The sequence shown here is derived from an EMBL/GenBank/DDBJ whole genome shotgun (WGS) entry which is preliminary data.</text>
</comment>
<evidence type="ECO:0000313" key="2">
    <source>
        <dbReference type="Proteomes" id="UP000708208"/>
    </source>
</evidence>
<accession>A0A8J2JT26</accession>
<gene>
    <name evidence="1" type="ORF">AFUS01_LOCUS15703</name>
</gene>
<keyword evidence="2" id="KW-1185">Reference proteome</keyword>
<feature type="non-terminal residue" evidence="1">
    <location>
        <position position="21"/>
    </location>
</feature>
<evidence type="ECO:0000313" key="1">
    <source>
        <dbReference type="EMBL" id="CAG7726818.1"/>
    </source>
</evidence>
<dbReference type="EMBL" id="CAJVCH010140412">
    <property type="protein sequence ID" value="CAG7726818.1"/>
    <property type="molecule type" value="Genomic_DNA"/>
</dbReference>
<dbReference type="Proteomes" id="UP000708208">
    <property type="component" value="Unassembled WGS sequence"/>
</dbReference>
<reference evidence="1" key="1">
    <citation type="submission" date="2021-06" db="EMBL/GenBank/DDBJ databases">
        <authorList>
            <person name="Hodson N. C."/>
            <person name="Mongue J. A."/>
            <person name="Jaron S. K."/>
        </authorList>
    </citation>
    <scope>NUCLEOTIDE SEQUENCE</scope>
</reference>
<sequence length="21" mass="2474">MIKDEIKEPFVVTRTPTEVIQ</sequence>
<protein>
    <submittedName>
        <fullName evidence="1">Uncharacterized protein</fullName>
    </submittedName>
</protein>
<proteinExistence type="predicted"/>
<organism evidence="1 2">
    <name type="scientific">Allacma fusca</name>
    <dbReference type="NCBI Taxonomy" id="39272"/>
    <lineage>
        <taxon>Eukaryota</taxon>
        <taxon>Metazoa</taxon>
        <taxon>Ecdysozoa</taxon>
        <taxon>Arthropoda</taxon>
        <taxon>Hexapoda</taxon>
        <taxon>Collembola</taxon>
        <taxon>Symphypleona</taxon>
        <taxon>Sminthuridae</taxon>
        <taxon>Allacma</taxon>
    </lineage>
</organism>
<name>A0A8J2JT26_9HEXA</name>
<dbReference type="AlphaFoldDB" id="A0A8J2JT26"/>